<evidence type="ECO:0008006" key="3">
    <source>
        <dbReference type="Google" id="ProtNLM"/>
    </source>
</evidence>
<protein>
    <recommendedName>
        <fullName evidence="3">Peptidase</fullName>
    </recommendedName>
</protein>
<evidence type="ECO:0000313" key="2">
    <source>
        <dbReference type="Proteomes" id="UP000000739"/>
    </source>
</evidence>
<gene>
    <name evidence="1" type="ordered locus">Dalk_4775</name>
</gene>
<evidence type="ECO:0000313" key="1">
    <source>
        <dbReference type="EMBL" id="ACL06453.1"/>
    </source>
</evidence>
<name>B8FD22_DESAL</name>
<keyword evidence="2" id="KW-1185">Reference proteome</keyword>
<proteinExistence type="predicted"/>
<reference evidence="1 2" key="1">
    <citation type="journal article" date="2012" name="Environ. Microbiol.">
        <title>The genome sequence of Desulfatibacillum alkenivorans AK-01: a blueprint for anaerobic alkane oxidation.</title>
        <authorList>
            <person name="Callaghan A.V."/>
            <person name="Morris B.E."/>
            <person name="Pereira I.A."/>
            <person name="McInerney M.J."/>
            <person name="Austin R.N."/>
            <person name="Groves J.T."/>
            <person name="Kukor J.J."/>
            <person name="Suflita J.M."/>
            <person name="Young L.Y."/>
            <person name="Zylstra G.J."/>
            <person name="Wawrik B."/>
        </authorList>
    </citation>
    <scope>NUCLEOTIDE SEQUENCE [LARGE SCALE GENOMIC DNA]</scope>
    <source>
        <strain evidence="1 2">AK-01</strain>
    </source>
</reference>
<organism evidence="1 2">
    <name type="scientific">Desulfatibacillum aliphaticivorans</name>
    <dbReference type="NCBI Taxonomy" id="218208"/>
    <lineage>
        <taxon>Bacteria</taxon>
        <taxon>Pseudomonadati</taxon>
        <taxon>Thermodesulfobacteriota</taxon>
        <taxon>Desulfobacteria</taxon>
        <taxon>Desulfobacterales</taxon>
        <taxon>Desulfatibacillaceae</taxon>
        <taxon>Desulfatibacillum</taxon>
    </lineage>
</organism>
<dbReference type="EMBL" id="CP001322">
    <property type="protein sequence ID" value="ACL06453.1"/>
    <property type="molecule type" value="Genomic_DNA"/>
</dbReference>
<sequence>MWVEVFKTGTHTASNGTTVSVSENDLDEIASRYDASEHEAPVVIGHPKENAPAYGWVQALKRNGSTLLAKLNLVPEFVEMVKKGLYKKRSISLYADKTLRHVGFLGAMPPAVKGLADIKFQEEGKMAINFSTDFNSGKSAGEQLEEKVQEILAGKMCMNFSTGKMERVLTYQEALSAACKEFPELAEAYLAEL</sequence>
<accession>B8FD22</accession>
<dbReference type="RefSeq" id="WP_015949492.1">
    <property type="nucleotide sequence ID" value="NC_011768.1"/>
</dbReference>
<dbReference type="AlphaFoldDB" id="B8FD22"/>
<dbReference type="HOGENOM" id="CLU_1406736_0_0_7"/>
<dbReference type="KEGG" id="dal:Dalk_4775"/>
<dbReference type="eggNOG" id="COG4388">
    <property type="taxonomic scope" value="Bacteria"/>
</dbReference>
<dbReference type="Proteomes" id="UP000000739">
    <property type="component" value="Chromosome"/>
</dbReference>